<evidence type="ECO:0000256" key="1">
    <source>
        <dbReference type="ARBA" id="ARBA00023125"/>
    </source>
</evidence>
<feature type="compositionally biased region" description="Polar residues" evidence="3">
    <location>
        <begin position="635"/>
        <end position="644"/>
    </location>
</feature>
<evidence type="ECO:0000313" key="5">
    <source>
        <dbReference type="EMBL" id="BAM81305.1"/>
    </source>
</evidence>
<reference evidence="5 6" key="2">
    <citation type="journal article" date="2007" name="BMC Biol.">
        <title>A 100%-complete sequence reveals unusually simple genomic features in the hot-spring red alga Cyanidioschyzon merolae.</title>
        <authorList>
            <person name="Nozaki H."/>
            <person name="Takano H."/>
            <person name="Misumi O."/>
            <person name="Terasawa K."/>
            <person name="Matsuzaki M."/>
            <person name="Maruyama S."/>
            <person name="Nishida K."/>
            <person name="Yagisawa F."/>
            <person name="Yoshida Y."/>
            <person name="Fujiwara T."/>
            <person name="Takio S."/>
            <person name="Tamura K."/>
            <person name="Chung S.J."/>
            <person name="Nakamura S."/>
            <person name="Kuroiwa H."/>
            <person name="Tanaka K."/>
            <person name="Sato N."/>
            <person name="Kuroiwa T."/>
        </authorList>
    </citation>
    <scope>NUCLEOTIDE SEQUENCE [LARGE SCALE GENOMIC DNA]</scope>
    <source>
        <strain evidence="5 6">10D</strain>
    </source>
</reference>
<evidence type="ECO:0000259" key="4">
    <source>
        <dbReference type="SMART" id="SM00717"/>
    </source>
</evidence>
<dbReference type="EMBL" id="AP006496">
    <property type="protein sequence ID" value="BAM81305.1"/>
    <property type="molecule type" value="Genomic_DNA"/>
</dbReference>
<sequence length="689" mass="74701">MDSTALGRRGTQTYLAEAGRNIPELETGTRAAEELGTVSLSPWVAQLGNSNGSLFGLGLDKGLSLHQLPSLLFGSSTLLGHTQTGGAVQKLGSDTGTDWCLAIEGTSRDHPAPGLTRVAALPRTENSNNANFGTGSSLRPDMQGAGTAGSTWKRSAGWMRWRGAGLKRQEVTAAHRSPAAARAATTASELASDGTKHLPKTDGAPSVNIGVWSEHEIEMFYKALLQVGRDFQAMARIIRTRSASQVTGVFHRCLRRAIDPVKRAAMISPEIAEIAESMHLFDRVLQPDLQIRTLLAARQLETRGIQNKDGVRSIADQTATAFGKCASTSDACSWAAALLSLLRQEPTAETAASARPESSAAWLNRAGAGAYAALRERDSHHTEPGHMVDIEPDRILRKALTNTRDGKNLNMEVSLQIVPLPRSPEEIKLEQWNRNPRILLTLRLKKRFAAVFDHLAEKWASCIASSVQTSNEMREQLPPAHLLRLRVCTDEAYRTGTAEFDELWNANACRMARANGLGHWMRRSDEGEQLLVSEIHRLCGSPSHIRLQYAWISACGDSESALAPESFEPRTAVANACDAACVAYSKPPAVCTSCTPPRFPQDAVETGAKLEMSSRENNQQWGRNDVHREGRDGVGSTSIQTAGQRTLDDAQASTDSLLRSLLYGVQASESNFTNDGYTSGNASNMVYVP</sequence>
<organism evidence="5 6">
    <name type="scientific">Cyanidioschyzon merolae (strain NIES-3377 / 10D)</name>
    <name type="common">Unicellular red alga</name>
    <dbReference type="NCBI Taxonomy" id="280699"/>
    <lineage>
        <taxon>Eukaryota</taxon>
        <taxon>Rhodophyta</taxon>
        <taxon>Bangiophyceae</taxon>
        <taxon>Cyanidiales</taxon>
        <taxon>Cyanidiaceae</taxon>
        <taxon>Cyanidioschyzon</taxon>
    </lineage>
</organism>
<dbReference type="AlphaFoldDB" id="M1V5V0"/>
<name>M1V5V0_CYAM1</name>
<dbReference type="InterPro" id="IPR001005">
    <property type="entry name" value="SANT/Myb"/>
</dbReference>
<dbReference type="Gene3D" id="1.20.58.1880">
    <property type="match status" value="1"/>
</dbReference>
<dbReference type="GO" id="GO:0003682">
    <property type="term" value="F:chromatin binding"/>
    <property type="evidence" value="ECO:0007669"/>
    <property type="project" value="InterPro"/>
</dbReference>
<dbReference type="SUPFAM" id="SSF46689">
    <property type="entry name" value="Homeodomain-like"/>
    <property type="match status" value="1"/>
</dbReference>
<keyword evidence="6" id="KW-1185">Reference proteome</keyword>
<reference evidence="5 6" key="1">
    <citation type="journal article" date="2004" name="Nature">
        <title>Genome sequence of the ultrasmall unicellular red alga Cyanidioschyzon merolae 10D.</title>
        <authorList>
            <person name="Matsuzaki M."/>
            <person name="Misumi O."/>
            <person name="Shin-i T."/>
            <person name="Maruyama S."/>
            <person name="Takahara M."/>
            <person name="Miyagishima S."/>
            <person name="Mori T."/>
            <person name="Nishida K."/>
            <person name="Yagisawa F."/>
            <person name="Nishida K."/>
            <person name="Yoshida Y."/>
            <person name="Nishimura Y."/>
            <person name="Nakao S."/>
            <person name="Kobayashi T."/>
            <person name="Momoyama Y."/>
            <person name="Higashiyama T."/>
            <person name="Minoda A."/>
            <person name="Sano M."/>
            <person name="Nomoto H."/>
            <person name="Oishi K."/>
            <person name="Hayashi H."/>
            <person name="Ohta F."/>
            <person name="Nishizaka S."/>
            <person name="Haga S."/>
            <person name="Miura S."/>
            <person name="Morishita T."/>
            <person name="Kabeya Y."/>
            <person name="Terasawa K."/>
            <person name="Suzuki Y."/>
            <person name="Ishii Y."/>
            <person name="Asakawa S."/>
            <person name="Takano H."/>
            <person name="Ohta N."/>
            <person name="Kuroiwa H."/>
            <person name="Tanaka K."/>
            <person name="Shimizu N."/>
            <person name="Sugano S."/>
            <person name="Sato N."/>
            <person name="Nozaki H."/>
            <person name="Ogasawara N."/>
            <person name="Kohara Y."/>
            <person name="Kuroiwa T."/>
        </authorList>
    </citation>
    <scope>NUCLEOTIDE SEQUENCE [LARGE SCALE GENOMIC DNA]</scope>
    <source>
        <strain evidence="5 6">10D</strain>
    </source>
</reference>
<dbReference type="InterPro" id="IPR039467">
    <property type="entry name" value="TFIIIB_B''_Myb"/>
</dbReference>
<dbReference type="CDD" id="cd00167">
    <property type="entry name" value="SANT"/>
    <property type="match status" value="1"/>
</dbReference>
<dbReference type="HOGENOM" id="CLU_399770_0_0_1"/>
<feature type="region of interest" description="Disordered" evidence="3">
    <location>
        <begin position="178"/>
        <end position="205"/>
    </location>
</feature>
<keyword evidence="1" id="KW-0238">DNA-binding</keyword>
<protein>
    <recommendedName>
        <fullName evidence="4">Myb-like domain-containing protein</fullName>
    </recommendedName>
</protein>
<dbReference type="GeneID" id="16995404"/>
<feature type="region of interest" description="Disordered" evidence="3">
    <location>
        <begin position="125"/>
        <end position="150"/>
    </location>
</feature>
<feature type="compositionally biased region" description="Low complexity" evidence="3">
    <location>
        <begin position="178"/>
        <end position="192"/>
    </location>
</feature>
<proteinExistence type="predicted"/>
<keyword evidence="2" id="KW-0539">Nucleus</keyword>
<dbReference type="Gramene" id="CMN205CT">
    <property type="protein sequence ID" value="CMN205CT"/>
    <property type="gene ID" value="CMN205C"/>
</dbReference>
<dbReference type="GO" id="GO:0007389">
    <property type="term" value="P:pattern specification process"/>
    <property type="evidence" value="ECO:0007669"/>
    <property type="project" value="TreeGrafter"/>
</dbReference>
<dbReference type="PANTHER" id="PTHR21677">
    <property type="entry name" value="CRAMPED PROTEIN"/>
    <property type="match status" value="1"/>
</dbReference>
<dbReference type="GO" id="GO:0003677">
    <property type="term" value="F:DNA binding"/>
    <property type="evidence" value="ECO:0007669"/>
    <property type="project" value="UniProtKB-KW"/>
</dbReference>
<dbReference type="RefSeq" id="XP_005537341.1">
    <property type="nucleotide sequence ID" value="XM_005537284.1"/>
</dbReference>
<evidence type="ECO:0000256" key="2">
    <source>
        <dbReference type="ARBA" id="ARBA00023242"/>
    </source>
</evidence>
<feature type="compositionally biased region" description="Polar residues" evidence="3">
    <location>
        <begin position="125"/>
        <end position="137"/>
    </location>
</feature>
<dbReference type="GO" id="GO:0005634">
    <property type="term" value="C:nucleus"/>
    <property type="evidence" value="ECO:0007669"/>
    <property type="project" value="TreeGrafter"/>
</dbReference>
<dbReference type="OrthoDB" id="2339771at2759"/>
<dbReference type="KEGG" id="cme:CYME_CMN205C"/>
<dbReference type="SMART" id="SM00717">
    <property type="entry name" value="SANT"/>
    <property type="match status" value="1"/>
</dbReference>
<feature type="region of interest" description="Disordered" evidence="3">
    <location>
        <begin position="611"/>
        <end position="651"/>
    </location>
</feature>
<gene>
    <name evidence="5" type="ORF">CYME_CMN205C</name>
</gene>
<dbReference type="PANTHER" id="PTHR21677:SF1">
    <property type="entry name" value="PROTEIN CRAMPED-LIKE"/>
    <property type="match status" value="1"/>
</dbReference>
<dbReference type="InterPro" id="IPR055315">
    <property type="entry name" value="Cramped-like"/>
</dbReference>
<feature type="domain" description="Myb-like" evidence="4">
    <location>
        <begin position="208"/>
        <end position="256"/>
    </location>
</feature>
<accession>M1V5V0</accession>
<dbReference type="Proteomes" id="UP000007014">
    <property type="component" value="Chromosome 14"/>
</dbReference>
<evidence type="ECO:0000256" key="3">
    <source>
        <dbReference type="SAM" id="MobiDB-lite"/>
    </source>
</evidence>
<evidence type="ECO:0000313" key="6">
    <source>
        <dbReference type="Proteomes" id="UP000007014"/>
    </source>
</evidence>
<dbReference type="Pfam" id="PF15963">
    <property type="entry name" value="Myb_DNA-bind_7"/>
    <property type="match status" value="1"/>
</dbReference>
<dbReference type="InterPro" id="IPR009057">
    <property type="entry name" value="Homeodomain-like_sf"/>
</dbReference>